<protein>
    <recommendedName>
        <fullName evidence="12">Replication restart protein PriA</fullName>
    </recommendedName>
    <alternativeName>
        <fullName evidence="12">ATP-dependent DNA helicase PriA</fullName>
        <ecNumber evidence="12">5.6.2.4</ecNumber>
    </alternativeName>
    <alternativeName>
        <fullName evidence="12">DNA 3'-5' helicase PriA</fullName>
    </alternativeName>
</protein>
<dbReference type="GO" id="GO:0006269">
    <property type="term" value="P:DNA replication, synthesis of primer"/>
    <property type="evidence" value="ECO:0007669"/>
    <property type="project" value="UniProtKB-KW"/>
</dbReference>
<comment type="catalytic activity">
    <reaction evidence="12">
        <text>Couples ATP hydrolysis with the unwinding of duplex DNA by translocating in the 3'-5' direction.</text>
        <dbReference type="EC" id="5.6.2.4"/>
    </reaction>
</comment>
<feature type="binding site" evidence="12">
    <location>
        <position position="463"/>
    </location>
    <ligand>
        <name>Zn(2+)</name>
        <dbReference type="ChEBI" id="CHEBI:29105"/>
        <label>2</label>
    </ligand>
</feature>
<evidence type="ECO:0000313" key="16">
    <source>
        <dbReference type="Proteomes" id="UP000003704"/>
    </source>
</evidence>
<dbReference type="EC" id="5.6.2.4" evidence="12"/>
<keyword evidence="9 12" id="KW-0238">DNA-binding</keyword>
<dbReference type="NCBIfam" id="TIGR00595">
    <property type="entry name" value="priA"/>
    <property type="match status" value="1"/>
</dbReference>
<evidence type="ECO:0000256" key="12">
    <source>
        <dbReference type="HAMAP-Rule" id="MF_00983"/>
    </source>
</evidence>
<dbReference type="GO" id="GO:0006302">
    <property type="term" value="P:double-strand break repair"/>
    <property type="evidence" value="ECO:0007669"/>
    <property type="project" value="InterPro"/>
</dbReference>
<dbReference type="GO" id="GO:0008270">
    <property type="term" value="F:zinc ion binding"/>
    <property type="evidence" value="ECO:0007669"/>
    <property type="project" value="UniProtKB-UniRule"/>
</dbReference>
<dbReference type="Pfam" id="PF17764">
    <property type="entry name" value="PriA_3primeBD"/>
    <property type="match status" value="1"/>
</dbReference>
<keyword evidence="5 12" id="KW-0378">Hydrolase</keyword>
<dbReference type="GO" id="GO:0016887">
    <property type="term" value="F:ATP hydrolysis activity"/>
    <property type="evidence" value="ECO:0007669"/>
    <property type="project" value="RHEA"/>
</dbReference>
<sequence length="729" mass="79561">MEVLLSVAVPVPIYGSFDYRIGTSAVPAPGCRVEILFNHRTLIGIVVSEAREPGETEPLSRFRPIERVIDAEPLLSPAMMALGQWIADYYHHPIGEVLTALLPVSLRRGEPAQLRATPAYRLTEGGLAALDRLPARSQRLRALLEALRDQGAVSRAGLNGIQGIAASLRRCLDEGWVELAAEALPSPIRLAESELPQLTPDQARAVEALEAAGSGFSTHLLQGVTGSGKTEVYLRAIARAIAHGGQVLLLVPEIGLTPQLLDRVRERFGEMVVDGYHSGLNDAARGQVWLRAASGRLPVVVGTRSAALLPMPRLALIIVDEEHDTSFKQQDGLRYSARDVAVLRGSRENAPVILGSATPSLETLQRVQAQRYSLLRLPRRVRSVDPPRLQLLDVRGQPFQQGLAPVLVAAIERHLQAGGQVLLFINRRGYAPALICHDCGWTATCTHCDARLTWHRGRGRLICHHCGARQVPPAACPQCQSTQMLAVGHGTERIEETLRTRFPEARVERFDSDRLRSVRALQALLKDTREGRVNILVGTQMLAKGHDFAGLSLVGVVDADQALFSVDFRAVERMGQLLTQVAGRAGRAGQRGEVIVQTHQPDHPALRRLIEASYDGLAALLLHERAEAQLPPFSHLALLRAEASTEQNAMDFLDAAGACLPTLPGVQKLGPVPAPMERRAGRFRAQLLIQALDRVALHRALTPWLPLLDTLPGARGLRWSIDVDPVDLY</sequence>
<dbReference type="InterPro" id="IPR040498">
    <property type="entry name" value="PriA_CRR"/>
</dbReference>
<comment type="similarity">
    <text evidence="12">Belongs to the helicase family. PriA subfamily.</text>
</comment>
<evidence type="ECO:0000259" key="14">
    <source>
        <dbReference type="PROSITE" id="PS51194"/>
    </source>
</evidence>
<feature type="domain" description="Helicase C-terminal" evidence="14">
    <location>
        <begin position="447"/>
        <end position="628"/>
    </location>
</feature>
<organism evidence="15 16">
    <name type="scientific">Hydrocarboniphaga effusa AP103</name>
    <dbReference type="NCBI Taxonomy" id="1172194"/>
    <lineage>
        <taxon>Bacteria</taxon>
        <taxon>Pseudomonadati</taxon>
        <taxon>Pseudomonadota</taxon>
        <taxon>Gammaproteobacteria</taxon>
        <taxon>Nevskiales</taxon>
        <taxon>Nevskiaceae</taxon>
        <taxon>Hydrocarboniphaga</taxon>
    </lineage>
</organism>
<gene>
    <name evidence="12" type="primary">priA</name>
    <name evidence="15" type="ORF">WQQ_15700</name>
</gene>
<keyword evidence="2 12" id="KW-0235">DNA replication</keyword>
<comment type="caution">
    <text evidence="15">The sequence shown here is derived from an EMBL/GenBank/DDBJ whole genome shotgun (WGS) entry which is preliminary data.</text>
</comment>
<dbReference type="GO" id="GO:0006310">
    <property type="term" value="P:DNA recombination"/>
    <property type="evidence" value="ECO:0007669"/>
    <property type="project" value="InterPro"/>
</dbReference>
<evidence type="ECO:0000313" key="15">
    <source>
        <dbReference type="EMBL" id="EIT71433.1"/>
    </source>
</evidence>
<accession>I8TCN5</accession>
<reference evidence="15 16" key="1">
    <citation type="journal article" date="2012" name="J. Bacteriol.">
        <title>Genome Sequence of n-Alkane-Degrading Hydrocarboniphaga effusa Strain AP103T (ATCC BAA-332T).</title>
        <authorList>
            <person name="Chang H.K."/>
            <person name="Zylstra G.J."/>
            <person name="Chae J.C."/>
        </authorList>
    </citation>
    <scope>NUCLEOTIDE SEQUENCE [LARGE SCALE GENOMIC DNA]</scope>
    <source>
        <strain evidence="15 16">AP103</strain>
    </source>
</reference>
<evidence type="ECO:0000256" key="7">
    <source>
        <dbReference type="ARBA" id="ARBA00022833"/>
    </source>
</evidence>
<feature type="binding site" evidence="12">
    <location>
        <position position="448"/>
    </location>
    <ligand>
        <name>Zn(2+)</name>
        <dbReference type="ChEBI" id="CHEBI:29105"/>
        <label>2</label>
    </ligand>
</feature>
<evidence type="ECO:0000256" key="10">
    <source>
        <dbReference type="ARBA" id="ARBA00023235"/>
    </source>
</evidence>
<comment type="subunit">
    <text evidence="12">Component of the replication restart primosome.</text>
</comment>
<dbReference type="PROSITE" id="PS51192">
    <property type="entry name" value="HELICASE_ATP_BIND_1"/>
    <property type="match status" value="1"/>
</dbReference>
<evidence type="ECO:0000256" key="9">
    <source>
        <dbReference type="ARBA" id="ARBA00023125"/>
    </source>
</evidence>
<evidence type="ECO:0000256" key="3">
    <source>
        <dbReference type="ARBA" id="ARBA00022723"/>
    </source>
</evidence>
<dbReference type="Pfam" id="PF18319">
    <property type="entry name" value="Zn_ribbon_PriA"/>
    <property type="match status" value="1"/>
</dbReference>
<proteinExistence type="inferred from homology"/>
<dbReference type="RefSeq" id="WP_007184519.1">
    <property type="nucleotide sequence ID" value="NZ_AKGD01000001.1"/>
</dbReference>
<dbReference type="InterPro" id="IPR005259">
    <property type="entry name" value="PriA"/>
</dbReference>
<dbReference type="Gene3D" id="3.40.50.300">
    <property type="entry name" value="P-loop containing nucleotide triphosphate hydrolases"/>
    <property type="match status" value="2"/>
</dbReference>
<feature type="binding site" evidence="12">
    <location>
        <position position="436"/>
    </location>
    <ligand>
        <name>Zn(2+)</name>
        <dbReference type="ChEBI" id="CHEBI:29105"/>
        <label>1</label>
    </ligand>
</feature>
<keyword evidence="8 12" id="KW-0067">ATP-binding</keyword>
<dbReference type="PANTHER" id="PTHR30580">
    <property type="entry name" value="PRIMOSOMAL PROTEIN N"/>
    <property type="match status" value="1"/>
</dbReference>
<feature type="domain" description="Helicase ATP-binding" evidence="13">
    <location>
        <begin position="210"/>
        <end position="377"/>
    </location>
</feature>
<dbReference type="InterPro" id="IPR001650">
    <property type="entry name" value="Helicase_C-like"/>
</dbReference>
<feature type="binding site" evidence="12">
    <location>
        <position position="476"/>
    </location>
    <ligand>
        <name>Zn(2+)</name>
        <dbReference type="ChEBI" id="CHEBI:29105"/>
        <label>1</label>
    </ligand>
</feature>
<feature type="binding site" evidence="12">
    <location>
        <position position="479"/>
    </location>
    <ligand>
        <name>Zn(2+)</name>
        <dbReference type="ChEBI" id="CHEBI:29105"/>
        <label>1</label>
    </ligand>
</feature>
<keyword evidence="3 12" id="KW-0479">Metal-binding</keyword>
<evidence type="ECO:0000256" key="4">
    <source>
        <dbReference type="ARBA" id="ARBA00022741"/>
    </source>
</evidence>
<comment type="function">
    <text evidence="12">Initiates the restart of stalled replication forks, which reloads the replicative helicase on sites other than the origin of replication. Recognizes and binds to abandoned replication forks and remodels them to uncover a helicase loading site. Promotes assembly of the primosome at these replication forks.</text>
</comment>
<feature type="binding site" evidence="12">
    <location>
        <position position="466"/>
    </location>
    <ligand>
        <name>Zn(2+)</name>
        <dbReference type="ChEBI" id="CHEBI:29105"/>
        <label>2</label>
    </ligand>
</feature>
<dbReference type="Proteomes" id="UP000003704">
    <property type="component" value="Unassembled WGS sequence"/>
</dbReference>
<keyword evidence="1 12" id="KW-0639">Primosome</keyword>
<dbReference type="CDD" id="cd18804">
    <property type="entry name" value="SF2_C_priA"/>
    <property type="match status" value="1"/>
</dbReference>
<keyword evidence="7 12" id="KW-0862">Zinc</keyword>
<dbReference type="InterPro" id="IPR014001">
    <property type="entry name" value="Helicase_ATP-bd"/>
</dbReference>
<dbReference type="InterPro" id="IPR041222">
    <property type="entry name" value="PriA_3primeBD"/>
</dbReference>
<dbReference type="PROSITE" id="PS51194">
    <property type="entry name" value="HELICASE_CTER"/>
    <property type="match status" value="1"/>
</dbReference>
<evidence type="ECO:0000256" key="8">
    <source>
        <dbReference type="ARBA" id="ARBA00022840"/>
    </source>
</evidence>
<dbReference type="CDD" id="cd17929">
    <property type="entry name" value="DEXHc_priA"/>
    <property type="match status" value="1"/>
</dbReference>
<keyword evidence="6 12" id="KW-0347">Helicase</keyword>
<dbReference type="PATRIC" id="fig|1172194.4.peg.1513"/>
<feature type="binding site" evidence="12">
    <location>
        <position position="445"/>
    </location>
    <ligand>
        <name>Zn(2+)</name>
        <dbReference type="ChEBI" id="CHEBI:29105"/>
        <label>2</label>
    </ligand>
</feature>
<dbReference type="SMART" id="SM00490">
    <property type="entry name" value="HELICc"/>
    <property type="match status" value="1"/>
</dbReference>
<dbReference type="InterPro" id="IPR041236">
    <property type="entry name" value="PriA_C"/>
</dbReference>
<dbReference type="SUPFAM" id="SSF52540">
    <property type="entry name" value="P-loop containing nucleoside triphosphate hydrolases"/>
    <property type="match status" value="1"/>
</dbReference>
<dbReference type="GO" id="GO:0003677">
    <property type="term" value="F:DNA binding"/>
    <property type="evidence" value="ECO:0007669"/>
    <property type="project" value="UniProtKB-UniRule"/>
</dbReference>
<dbReference type="FunFam" id="3.40.1440.60:FF:000001">
    <property type="entry name" value="Primosomal protein N"/>
    <property type="match status" value="1"/>
</dbReference>
<dbReference type="Pfam" id="PF18074">
    <property type="entry name" value="PriA_C"/>
    <property type="match status" value="1"/>
</dbReference>
<dbReference type="SMART" id="SM00487">
    <property type="entry name" value="DEXDc"/>
    <property type="match status" value="1"/>
</dbReference>
<keyword evidence="10 12" id="KW-0413">Isomerase</keyword>
<keyword evidence="4 12" id="KW-0547">Nucleotide-binding</keyword>
<dbReference type="InterPro" id="IPR027417">
    <property type="entry name" value="P-loop_NTPase"/>
</dbReference>
<dbReference type="Pfam" id="PF00271">
    <property type="entry name" value="Helicase_C"/>
    <property type="match status" value="1"/>
</dbReference>
<dbReference type="GO" id="GO:0005524">
    <property type="term" value="F:ATP binding"/>
    <property type="evidence" value="ECO:0007669"/>
    <property type="project" value="UniProtKB-UniRule"/>
</dbReference>
<dbReference type="PANTHER" id="PTHR30580:SF0">
    <property type="entry name" value="PRIMOSOMAL PROTEIN N"/>
    <property type="match status" value="1"/>
</dbReference>
<dbReference type="GO" id="GO:0006270">
    <property type="term" value="P:DNA replication initiation"/>
    <property type="evidence" value="ECO:0007669"/>
    <property type="project" value="TreeGrafter"/>
</dbReference>
<dbReference type="InterPro" id="IPR042115">
    <property type="entry name" value="PriA_3primeBD_sf"/>
</dbReference>
<dbReference type="AlphaFoldDB" id="I8TCN5"/>
<dbReference type="FunFam" id="3.40.50.300:FF:000489">
    <property type="entry name" value="Primosome assembly protein PriA"/>
    <property type="match status" value="1"/>
</dbReference>
<evidence type="ECO:0000256" key="1">
    <source>
        <dbReference type="ARBA" id="ARBA00022515"/>
    </source>
</evidence>
<evidence type="ECO:0000259" key="13">
    <source>
        <dbReference type="PROSITE" id="PS51192"/>
    </source>
</evidence>
<keyword evidence="16" id="KW-1185">Reference proteome</keyword>
<comment type="catalytic activity">
    <reaction evidence="11 12">
        <text>ATP + H2O = ADP + phosphate + H(+)</text>
        <dbReference type="Rhea" id="RHEA:13065"/>
        <dbReference type="ChEBI" id="CHEBI:15377"/>
        <dbReference type="ChEBI" id="CHEBI:15378"/>
        <dbReference type="ChEBI" id="CHEBI:30616"/>
        <dbReference type="ChEBI" id="CHEBI:43474"/>
        <dbReference type="ChEBI" id="CHEBI:456216"/>
        <dbReference type="EC" id="5.6.2.4"/>
    </reaction>
</comment>
<dbReference type="GO" id="GO:0043138">
    <property type="term" value="F:3'-5' DNA helicase activity"/>
    <property type="evidence" value="ECO:0007669"/>
    <property type="project" value="UniProtKB-EC"/>
</dbReference>
<evidence type="ECO:0000256" key="2">
    <source>
        <dbReference type="ARBA" id="ARBA00022705"/>
    </source>
</evidence>
<dbReference type="Gene3D" id="3.40.1440.60">
    <property type="entry name" value="PriA, 3(prime) DNA-binding domain"/>
    <property type="match status" value="1"/>
</dbReference>
<dbReference type="STRING" id="1172194.WQQ_15700"/>
<evidence type="ECO:0000256" key="11">
    <source>
        <dbReference type="ARBA" id="ARBA00048988"/>
    </source>
</evidence>
<dbReference type="GO" id="GO:1990077">
    <property type="term" value="C:primosome complex"/>
    <property type="evidence" value="ECO:0007669"/>
    <property type="project" value="UniProtKB-UniRule"/>
</dbReference>
<name>I8TCN5_9GAMM</name>
<dbReference type="EMBL" id="AKGD01000001">
    <property type="protein sequence ID" value="EIT71433.1"/>
    <property type="molecule type" value="Genomic_DNA"/>
</dbReference>
<dbReference type="NCBIfam" id="NF004067">
    <property type="entry name" value="PRK05580.1-4"/>
    <property type="match status" value="1"/>
</dbReference>
<dbReference type="InterPro" id="IPR011545">
    <property type="entry name" value="DEAD/DEAH_box_helicase_dom"/>
</dbReference>
<dbReference type="OrthoDB" id="9759544at2"/>
<dbReference type="HAMAP" id="MF_00983">
    <property type="entry name" value="PriA"/>
    <property type="match status" value="1"/>
</dbReference>
<evidence type="ECO:0000256" key="5">
    <source>
        <dbReference type="ARBA" id="ARBA00022801"/>
    </source>
</evidence>
<feature type="binding site" evidence="12">
    <location>
        <position position="439"/>
    </location>
    <ligand>
        <name>Zn(2+)</name>
        <dbReference type="ChEBI" id="CHEBI:29105"/>
        <label>1</label>
    </ligand>
</feature>
<dbReference type="Pfam" id="PF00270">
    <property type="entry name" value="DEAD"/>
    <property type="match status" value="1"/>
</dbReference>
<comment type="cofactor">
    <cofactor evidence="12">
        <name>Zn(2+)</name>
        <dbReference type="ChEBI" id="CHEBI:29105"/>
    </cofactor>
    <text evidence="12">Binds 2 zinc ions per subunit.</text>
</comment>
<evidence type="ECO:0000256" key="6">
    <source>
        <dbReference type="ARBA" id="ARBA00022806"/>
    </source>
</evidence>